<evidence type="ECO:0000313" key="3">
    <source>
        <dbReference type="Proteomes" id="UP000827092"/>
    </source>
</evidence>
<feature type="non-terminal residue" evidence="2">
    <location>
        <position position="119"/>
    </location>
</feature>
<feature type="region of interest" description="Disordered" evidence="1">
    <location>
        <begin position="1"/>
        <end position="75"/>
    </location>
</feature>
<evidence type="ECO:0000313" key="2">
    <source>
        <dbReference type="EMBL" id="KAG8171743.1"/>
    </source>
</evidence>
<sequence length="119" mass="12973">PKKPHPPEEPPQTPFPPPSVKHPRGVFPNQWSSSRPSGEAGGHAQEWSKKGPGLTHNPPRGVAAPGTHKGLRGDFQYDRIDKRITRMLAEKPNMDYAGSNVNLVITSSNMTLSVMESGE</sequence>
<protein>
    <submittedName>
        <fullName evidence="2">Uncharacterized protein</fullName>
    </submittedName>
</protein>
<dbReference type="AlphaFoldDB" id="A0AAV6TJ86"/>
<feature type="non-terminal residue" evidence="2">
    <location>
        <position position="1"/>
    </location>
</feature>
<dbReference type="Proteomes" id="UP000827092">
    <property type="component" value="Unassembled WGS sequence"/>
</dbReference>
<evidence type="ECO:0000256" key="1">
    <source>
        <dbReference type="SAM" id="MobiDB-lite"/>
    </source>
</evidence>
<keyword evidence="3" id="KW-1185">Reference proteome</keyword>
<name>A0AAV6TJ86_9ARAC</name>
<accession>A0AAV6TJ86</accession>
<feature type="compositionally biased region" description="Pro residues" evidence="1">
    <location>
        <begin position="9"/>
        <end position="20"/>
    </location>
</feature>
<gene>
    <name evidence="2" type="ORF">JTE90_008362</name>
</gene>
<comment type="caution">
    <text evidence="2">The sequence shown here is derived from an EMBL/GenBank/DDBJ whole genome shotgun (WGS) entry which is preliminary data.</text>
</comment>
<proteinExistence type="predicted"/>
<dbReference type="EMBL" id="JAFNEN010003603">
    <property type="protein sequence ID" value="KAG8171743.1"/>
    <property type="molecule type" value="Genomic_DNA"/>
</dbReference>
<reference evidence="2 3" key="1">
    <citation type="journal article" date="2022" name="Nat. Ecol. Evol.">
        <title>A masculinizing supergene underlies an exaggerated male reproductive morph in a spider.</title>
        <authorList>
            <person name="Hendrickx F."/>
            <person name="De Corte Z."/>
            <person name="Sonet G."/>
            <person name="Van Belleghem S.M."/>
            <person name="Kostlbacher S."/>
            <person name="Vangestel C."/>
        </authorList>
    </citation>
    <scope>NUCLEOTIDE SEQUENCE [LARGE SCALE GENOMIC DNA]</scope>
    <source>
        <strain evidence="2">W744_W776</strain>
    </source>
</reference>
<organism evidence="2 3">
    <name type="scientific">Oedothorax gibbosus</name>
    <dbReference type="NCBI Taxonomy" id="931172"/>
    <lineage>
        <taxon>Eukaryota</taxon>
        <taxon>Metazoa</taxon>
        <taxon>Ecdysozoa</taxon>
        <taxon>Arthropoda</taxon>
        <taxon>Chelicerata</taxon>
        <taxon>Arachnida</taxon>
        <taxon>Araneae</taxon>
        <taxon>Araneomorphae</taxon>
        <taxon>Entelegynae</taxon>
        <taxon>Araneoidea</taxon>
        <taxon>Linyphiidae</taxon>
        <taxon>Erigoninae</taxon>
        <taxon>Oedothorax</taxon>
    </lineage>
</organism>